<evidence type="ECO:0000256" key="6">
    <source>
        <dbReference type="ARBA" id="ARBA00023125"/>
    </source>
</evidence>
<feature type="active site" evidence="9">
    <location>
        <position position="163"/>
    </location>
</feature>
<feature type="domain" description="Tyr recombinase" evidence="10">
    <location>
        <begin position="117"/>
        <end position="315"/>
    </location>
</feature>
<feature type="domain" description="Core-binding (CB)" evidence="11">
    <location>
        <begin position="10"/>
        <end position="96"/>
    </location>
</feature>
<dbReference type="Proteomes" id="UP000192359">
    <property type="component" value="Unassembled WGS sequence"/>
</dbReference>
<dbReference type="AlphaFoldDB" id="A0A1Y1RR77"/>
<comment type="caution">
    <text evidence="12">The sequence shown here is derived from an EMBL/GenBank/DDBJ whole genome shotgun (WGS) entry which is preliminary data.</text>
</comment>
<comment type="similarity">
    <text evidence="9">Belongs to the 'phage' integrase family. XerC subfamily.</text>
</comment>
<comment type="subunit">
    <text evidence="9">Forms a cyclic heterotetrameric complex composed of two molecules of XerC and two molecules of XerD.</text>
</comment>
<organism evidence="12 13">
    <name type="scientific">Rothia nasimurium</name>
    <dbReference type="NCBI Taxonomy" id="85336"/>
    <lineage>
        <taxon>Bacteria</taxon>
        <taxon>Bacillati</taxon>
        <taxon>Actinomycetota</taxon>
        <taxon>Actinomycetes</taxon>
        <taxon>Micrococcales</taxon>
        <taxon>Micrococcaceae</taxon>
        <taxon>Rothia</taxon>
    </lineage>
</organism>
<dbReference type="GO" id="GO:0007059">
    <property type="term" value="P:chromosome segregation"/>
    <property type="evidence" value="ECO:0007669"/>
    <property type="project" value="UniProtKB-UniRule"/>
</dbReference>
<dbReference type="Gene3D" id="1.10.443.10">
    <property type="entry name" value="Intergrase catalytic core"/>
    <property type="match status" value="1"/>
</dbReference>
<dbReference type="InterPro" id="IPR044068">
    <property type="entry name" value="CB"/>
</dbReference>
<accession>A0A1Y1RR77</accession>
<keyword evidence="6 9" id="KW-0238">DNA-binding</keyword>
<dbReference type="SUPFAM" id="SSF56349">
    <property type="entry name" value="DNA breaking-rejoining enzymes"/>
    <property type="match status" value="1"/>
</dbReference>
<dbReference type="GO" id="GO:0009037">
    <property type="term" value="F:tyrosine-based site-specific recombinase activity"/>
    <property type="evidence" value="ECO:0007669"/>
    <property type="project" value="UniProtKB-UniRule"/>
</dbReference>
<dbReference type="InterPro" id="IPR013762">
    <property type="entry name" value="Integrase-like_cat_sf"/>
</dbReference>
<dbReference type="Pfam" id="PF02899">
    <property type="entry name" value="Phage_int_SAM_1"/>
    <property type="match status" value="1"/>
</dbReference>
<dbReference type="PROSITE" id="PS51900">
    <property type="entry name" value="CB"/>
    <property type="match status" value="1"/>
</dbReference>
<gene>
    <name evidence="9" type="primary">xerC</name>
    <name evidence="12" type="ORF">A7979_01380</name>
</gene>
<keyword evidence="5 9" id="KW-0229">DNA integration</keyword>
<evidence type="ECO:0000256" key="2">
    <source>
        <dbReference type="ARBA" id="ARBA00022490"/>
    </source>
</evidence>
<evidence type="ECO:0000256" key="8">
    <source>
        <dbReference type="ARBA" id="ARBA00023306"/>
    </source>
</evidence>
<evidence type="ECO:0000313" key="12">
    <source>
        <dbReference type="EMBL" id="ORC22297.1"/>
    </source>
</evidence>
<feature type="active site" evidence="9">
    <location>
        <position position="187"/>
    </location>
</feature>
<keyword evidence="13" id="KW-1185">Reference proteome</keyword>
<dbReference type="PROSITE" id="PS51898">
    <property type="entry name" value="TYR_RECOMBINASE"/>
    <property type="match status" value="1"/>
</dbReference>
<dbReference type="PANTHER" id="PTHR30349:SF77">
    <property type="entry name" value="TYROSINE RECOMBINASE XERC"/>
    <property type="match status" value="1"/>
</dbReference>
<evidence type="ECO:0000256" key="7">
    <source>
        <dbReference type="ARBA" id="ARBA00023172"/>
    </source>
</evidence>
<dbReference type="Gene3D" id="1.10.150.130">
    <property type="match status" value="1"/>
</dbReference>
<evidence type="ECO:0000256" key="3">
    <source>
        <dbReference type="ARBA" id="ARBA00022618"/>
    </source>
</evidence>
<dbReference type="GO" id="GO:0003677">
    <property type="term" value="F:DNA binding"/>
    <property type="evidence" value="ECO:0007669"/>
    <property type="project" value="UniProtKB-UniRule"/>
</dbReference>
<feature type="active site" evidence="9">
    <location>
        <position position="293"/>
    </location>
</feature>
<dbReference type="CDD" id="cd00798">
    <property type="entry name" value="INT_XerDC_C"/>
    <property type="match status" value="1"/>
</dbReference>
<dbReference type="HAMAP" id="MF_01808">
    <property type="entry name" value="Recomb_XerC_XerD"/>
    <property type="match status" value="1"/>
</dbReference>
<keyword evidence="4 9" id="KW-0159">Chromosome partition</keyword>
<evidence type="ECO:0000259" key="11">
    <source>
        <dbReference type="PROSITE" id="PS51900"/>
    </source>
</evidence>
<dbReference type="GO" id="GO:0006313">
    <property type="term" value="P:DNA transposition"/>
    <property type="evidence" value="ECO:0007669"/>
    <property type="project" value="UniProtKB-UniRule"/>
</dbReference>
<dbReference type="InterPro" id="IPR002104">
    <property type="entry name" value="Integrase_catalytic"/>
</dbReference>
<evidence type="ECO:0000259" key="10">
    <source>
        <dbReference type="PROSITE" id="PS51898"/>
    </source>
</evidence>
<dbReference type="GO" id="GO:0051301">
    <property type="term" value="P:cell division"/>
    <property type="evidence" value="ECO:0007669"/>
    <property type="project" value="UniProtKB-KW"/>
</dbReference>
<evidence type="ECO:0000256" key="5">
    <source>
        <dbReference type="ARBA" id="ARBA00022908"/>
    </source>
</evidence>
<evidence type="ECO:0000313" key="13">
    <source>
        <dbReference type="Proteomes" id="UP000192359"/>
    </source>
</evidence>
<dbReference type="InterPro" id="IPR010998">
    <property type="entry name" value="Integrase_recombinase_N"/>
</dbReference>
<keyword evidence="7 9" id="KW-0233">DNA recombination</keyword>
<dbReference type="InterPro" id="IPR023009">
    <property type="entry name" value="Tyrosine_recombinase_XerC/XerD"/>
</dbReference>
<evidence type="ECO:0000256" key="9">
    <source>
        <dbReference type="HAMAP-Rule" id="MF_01808"/>
    </source>
</evidence>
<evidence type="ECO:0000256" key="1">
    <source>
        <dbReference type="ARBA" id="ARBA00004496"/>
    </source>
</evidence>
<comment type="function">
    <text evidence="9">Site-specific tyrosine recombinase, which acts by catalyzing the cutting and rejoining of the recombining DNA molecules. The XerC-XerD complex is essential to convert dimers of the bacterial chromosome into monomers to permit their segregation at cell division. It also contributes to the segregational stability of plasmids.</text>
</comment>
<dbReference type="InterPro" id="IPR050090">
    <property type="entry name" value="Tyrosine_recombinase_XerCD"/>
</dbReference>
<keyword evidence="2 9" id="KW-0963">Cytoplasm</keyword>
<keyword evidence="3 9" id="KW-0132">Cell division</keyword>
<protein>
    <recommendedName>
        <fullName evidence="9">Tyrosine recombinase XerC</fullName>
    </recommendedName>
</protein>
<keyword evidence="8 9" id="KW-0131">Cell cycle</keyword>
<feature type="active site" evidence="9">
    <location>
        <position position="267"/>
    </location>
</feature>
<evidence type="ECO:0000256" key="4">
    <source>
        <dbReference type="ARBA" id="ARBA00022829"/>
    </source>
</evidence>
<dbReference type="Pfam" id="PF00589">
    <property type="entry name" value="Phage_integrase"/>
    <property type="match status" value="1"/>
</dbReference>
<feature type="active site" evidence="9">
    <location>
        <position position="270"/>
    </location>
</feature>
<comment type="subcellular location">
    <subcellularLocation>
        <location evidence="1 9">Cytoplasm</location>
    </subcellularLocation>
</comment>
<dbReference type="EMBL" id="LXWF01000011">
    <property type="protein sequence ID" value="ORC22297.1"/>
    <property type="molecule type" value="Genomic_DNA"/>
</dbReference>
<name>A0A1Y1RR77_9MICC</name>
<dbReference type="InterPro" id="IPR004107">
    <property type="entry name" value="Integrase_SAM-like_N"/>
</dbReference>
<proteinExistence type="inferred from homology"/>
<dbReference type="PANTHER" id="PTHR30349">
    <property type="entry name" value="PHAGE INTEGRASE-RELATED"/>
    <property type="match status" value="1"/>
</dbReference>
<feature type="active site" description="O-(3'-phospho-DNA)-tyrosine intermediate" evidence="9">
    <location>
        <position position="302"/>
    </location>
</feature>
<dbReference type="GO" id="GO:0005737">
    <property type="term" value="C:cytoplasm"/>
    <property type="evidence" value="ECO:0007669"/>
    <property type="project" value="UniProtKB-SubCell"/>
</dbReference>
<reference evidence="12 13" key="1">
    <citation type="submission" date="2016-05" db="EMBL/GenBank/DDBJ databases">
        <title>Draft genome sequence of a porcine commensal Rothia nasimurium.</title>
        <authorList>
            <person name="Gaiser R.A."/>
            <person name="Van Baarlen P."/>
            <person name="Wells J.M."/>
        </authorList>
    </citation>
    <scope>NUCLEOTIDE SEQUENCE [LARGE SCALE GENOMIC DNA]</scope>
    <source>
        <strain evidence="12 13">PT-32</strain>
    </source>
</reference>
<sequence length="321" mass="35643">MGAPTVNEDREFTRASEAFERYLTYELHRSPATVRAYRSDMSDFFAYAARHGVTHLTDITLDMLRSWLATHHHRRSARSSMARRTSTLRSFFSWAEEEELMQTNPALKLSTPKKTQHLPPVLTEEHMQTVTQTLVTALEADPLDPRLLRLHAVVELLYSTGIRISELTGLDLDSVDRANRTVRVLGKGNKERIVPFGSPALVALNRWVTRGRPIWLPAKNNAQPAVSSPQPALFLGPRGGRANPRQIRADLTTLLGTLDDTTASGAHIFRHTAATHLVNGGADIRAVQELLGHSSLATTQIYTHVSVDRLASAYLGAHPRA</sequence>
<dbReference type="InterPro" id="IPR011010">
    <property type="entry name" value="DNA_brk_join_enz"/>
</dbReference>